<dbReference type="Proteomes" id="UP000644610">
    <property type="component" value="Unassembled WGS sequence"/>
</dbReference>
<sequence>MCTYLTQKIELDGAAKGATGWFTLSDGAVYVDHPYHATHEHTLNIDFTNPGEGPSARVAVELTEEAALALVEAIQKALAAAPPGLASGAHARAAS</sequence>
<comment type="caution">
    <text evidence="1">The sequence shown here is derived from an EMBL/GenBank/DDBJ whole genome shotgun (WGS) entry which is preliminary data.</text>
</comment>
<organism evidence="1 2">
    <name type="scientific">Planotetraspora silvatica</name>
    <dbReference type="NCBI Taxonomy" id="234614"/>
    <lineage>
        <taxon>Bacteria</taxon>
        <taxon>Bacillati</taxon>
        <taxon>Actinomycetota</taxon>
        <taxon>Actinomycetes</taxon>
        <taxon>Streptosporangiales</taxon>
        <taxon>Streptosporangiaceae</taxon>
        <taxon>Planotetraspora</taxon>
    </lineage>
</organism>
<gene>
    <name evidence="1" type="ORF">Psi02_69610</name>
</gene>
<evidence type="ECO:0000313" key="1">
    <source>
        <dbReference type="EMBL" id="GII50537.1"/>
    </source>
</evidence>
<dbReference type="RefSeq" id="WP_203980035.1">
    <property type="nucleotide sequence ID" value="NZ_BAAAKY010000029.1"/>
</dbReference>
<dbReference type="EMBL" id="BOOQ01000053">
    <property type="protein sequence ID" value="GII50537.1"/>
    <property type="molecule type" value="Genomic_DNA"/>
</dbReference>
<dbReference type="InterPro" id="IPR046262">
    <property type="entry name" value="DUF6295"/>
</dbReference>
<dbReference type="AlphaFoldDB" id="A0A8J3USJ7"/>
<proteinExistence type="predicted"/>
<evidence type="ECO:0000313" key="2">
    <source>
        <dbReference type="Proteomes" id="UP000644610"/>
    </source>
</evidence>
<keyword evidence="2" id="KW-1185">Reference proteome</keyword>
<name>A0A8J3USJ7_9ACTN</name>
<protein>
    <submittedName>
        <fullName evidence="1">Uncharacterized protein</fullName>
    </submittedName>
</protein>
<dbReference type="Pfam" id="PF19812">
    <property type="entry name" value="DUF6295"/>
    <property type="match status" value="1"/>
</dbReference>
<reference evidence="1" key="1">
    <citation type="submission" date="2021-01" db="EMBL/GenBank/DDBJ databases">
        <title>Whole genome shotgun sequence of Planotetraspora silvatica NBRC 100141.</title>
        <authorList>
            <person name="Komaki H."/>
            <person name="Tamura T."/>
        </authorList>
    </citation>
    <scope>NUCLEOTIDE SEQUENCE</scope>
    <source>
        <strain evidence="1">NBRC 100141</strain>
    </source>
</reference>
<accession>A0A8J3USJ7</accession>